<dbReference type="InterPro" id="IPR010808">
    <property type="entry name" value="CheA_P2-bd"/>
</dbReference>
<feature type="domain" description="CheW-like" evidence="14">
    <location>
        <begin position="553"/>
        <end position="687"/>
    </location>
</feature>
<keyword evidence="6" id="KW-0808">Transferase</keyword>
<dbReference type="RefSeq" id="WP_151627855.1">
    <property type="nucleotide sequence ID" value="NZ_WBPG01000029.1"/>
</dbReference>
<evidence type="ECO:0000256" key="7">
    <source>
        <dbReference type="ARBA" id="ARBA00022741"/>
    </source>
</evidence>
<evidence type="ECO:0000256" key="9">
    <source>
        <dbReference type="ARBA" id="ARBA00022840"/>
    </source>
</evidence>
<keyword evidence="5 11" id="KW-0597">Phosphoprotein</keyword>
<comment type="catalytic activity">
    <reaction evidence="1">
        <text>ATP + protein L-histidine = ADP + protein N-phospho-L-histidine.</text>
        <dbReference type="EC" id="2.7.13.3"/>
    </reaction>
</comment>
<feature type="compositionally biased region" description="Low complexity" evidence="12">
    <location>
        <begin position="285"/>
        <end position="296"/>
    </location>
</feature>
<evidence type="ECO:0000256" key="5">
    <source>
        <dbReference type="ARBA" id="ARBA00022553"/>
    </source>
</evidence>
<gene>
    <name evidence="16" type="ORF">F8163_24545</name>
</gene>
<dbReference type="GO" id="GO:0006935">
    <property type="term" value="P:chemotaxis"/>
    <property type="evidence" value="ECO:0007669"/>
    <property type="project" value="UniProtKB-KW"/>
</dbReference>
<evidence type="ECO:0000259" key="14">
    <source>
        <dbReference type="PROSITE" id="PS50851"/>
    </source>
</evidence>
<evidence type="ECO:0000256" key="11">
    <source>
        <dbReference type="PROSITE-ProRule" id="PRU00110"/>
    </source>
</evidence>
<dbReference type="InterPro" id="IPR036890">
    <property type="entry name" value="HATPase_C_sf"/>
</dbReference>
<dbReference type="Gene3D" id="3.30.565.10">
    <property type="entry name" value="Histidine kinase-like ATPase, C-terminal domain"/>
    <property type="match status" value="1"/>
</dbReference>
<dbReference type="SUPFAM" id="SSF55052">
    <property type="entry name" value="CheY-binding domain of CheA"/>
    <property type="match status" value="1"/>
</dbReference>
<dbReference type="InterPro" id="IPR008207">
    <property type="entry name" value="Sig_transdc_His_kin_Hpt_dom"/>
</dbReference>
<dbReference type="SMART" id="SM00073">
    <property type="entry name" value="HPT"/>
    <property type="match status" value="1"/>
</dbReference>
<feature type="domain" description="HPt" evidence="15">
    <location>
        <begin position="1"/>
        <end position="102"/>
    </location>
</feature>
<keyword evidence="10" id="KW-0902">Two-component regulatory system</keyword>
<dbReference type="InterPro" id="IPR003594">
    <property type="entry name" value="HATPase_dom"/>
</dbReference>
<organism evidence="16 17">
    <name type="scientific">Bacillus luti</name>
    <dbReference type="NCBI Taxonomy" id="2026191"/>
    <lineage>
        <taxon>Bacteria</taxon>
        <taxon>Bacillati</taxon>
        <taxon>Bacillota</taxon>
        <taxon>Bacilli</taxon>
        <taxon>Bacillales</taxon>
        <taxon>Bacillaceae</taxon>
        <taxon>Bacillus</taxon>
        <taxon>Bacillus cereus group</taxon>
    </lineage>
</organism>
<dbReference type="InterPro" id="IPR036097">
    <property type="entry name" value="HisK_dim/P_sf"/>
</dbReference>
<accession>A0A7V7V423</accession>
<dbReference type="CDD" id="cd16916">
    <property type="entry name" value="HATPase_CheA-like"/>
    <property type="match status" value="1"/>
</dbReference>
<dbReference type="Gene3D" id="1.20.120.160">
    <property type="entry name" value="HPT domain"/>
    <property type="match status" value="1"/>
</dbReference>
<evidence type="ECO:0000256" key="3">
    <source>
        <dbReference type="ARBA" id="ARBA00021495"/>
    </source>
</evidence>
<dbReference type="SUPFAM" id="SSF47226">
    <property type="entry name" value="Histidine-containing phosphotransfer domain, HPT domain"/>
    <property type="match status" value="1"/>
</dbReference>
<evidence type="ECO:0000259" key="15">
    <source>
        <dbReference type="PROSITE" id="PS50894"/>
    </source>
</evidence>
<dbReference type="Gene3D" id="1.10.287.560">
    <property type="entry name" value="Histidine kinase CheA-like, homodimeric domain"/>
    <property type="match status" value="1"/>
</dbReference>
<feature type="modified residue" description="Phosphohistidine" evidence="11">
    <location>
        <position position="45"/>
    </location>
</feature>
<dbReference type="InterPro" id="IPR037052">
    <property type="entry name" value="CheA-like_P2_sf"/>
</dbReference>
<dbReference type="InterPro" id="IPR002545">
    <property type="entry name" value="CheW-lke_dom"/>
</dbReference>
<evidence type="ECO:0000313" key="17">
    <source>
        <dbReference type="Proteomes" id="UP000470409"/>
    </source>
</evidence>
<evidence type="ECO:0000256" key="1">
    <source>
        <dbReference type="ARBA" id="ARBA00000085"/>
    </source>
</evidence>
<dbReference type="Gene3D" id="2.30.30.40">
    <property type="entry name" value="SH3 Domains"/>
    <property type="match status" value="1"/>
</dbReference>
<evidence type="ECO:0000313" key="16">
    <source>
        <dbReference type="EMBL" id="KAB2440394.1"/>
    </source>
</evidence>
<dbReference type="EC" id="2.7.13.3" evidence="2"/>
<dbReference type="SUPFAM" id="SSF55874">
    <property type="entry name" value="ATPase domain of HSP90 chaperone/DNA topoisomerase II/histidine kinase"/>
    <property type="match status" value="1"/>
</dbReference>
<dbReference type="PANTHER" id="PTHR43395:SF1">
    <property type="entry name" value="CHEMOTAXIS PROTEIN CHEA"/>
    <property type="match status" value="1"/>
</dbReference>
<dbReference type="PROSITE" id="PS50894">
    <property type="entry name" value="HPT"/>
    <property type="match status" value="1"/>
</dbReference>
<dbReference type="InterPro" id="IPR004105">
    <property type="entry name" value="CheA-like_dim"/>
</dbReference>
<reference evidence="16 17" key="1">
    <citation type="submission" date="2019-10" db="EMBL/GenBank/DDBJ databases">
        <title>Bacillus from the desert of Cuatro Cinegas, Coahuila.</title>
        <authorList>
            <person name="Olmedo-Alvarez G."/>
            <person name="Saldana S."/>
            <person name="Barcelo D."/>
        </authorList>
    </citation>
    <scope>NUCLEOTIDE SEQUENCE [LARGE SCALE GENOMIC DNA]</scope>
    <source>
        <strain evidence="16 17">CH155b_5T</strain>
    </source>
</reference>
<evidence type="ECO:0000256" key="2">
    <source>
        <dbReference type="ARBA" id="ARBA00012438"/>
    </source>
</evidence>
<dbReference type="InterPro" id="IPR004358">
    <property type="entry name" value="Sig_transdc_His_kin-like_C"/>
</dbReference>
<dbReference type="Pfam" id="PF07194">
    <property type="entry name" value="P2"/>
    <property type="match status" value="1"/>
</dbReference>
<dbReference type="GO" id="GO:0005737">
    <property type="term" value="C:cytoplasm"/>
    <property type="evidence" value="ECO:0007669"/>
    <property type="project" value="InterPro"/>
</dbReference>
<evidence type="ECO:0000256" key="8">
    <source>
        <dbReference type="ARBA" id="ARBA00022777"/>
    </source>
</evidence>
<evidence type="ECO:0000259" key="13">
    <source>
        <dbReference type="PROSITE" id="PS50109"/>
    </source>
</evidence>
<dbReference type="Proteomes" id="UP000470409">
    <property type="component" value="Unassembled WGS sequence"/>
</dbReference>
<dbReference type="PANTHER" id="PTHR43395">
    <property type="entry name" value="SENSOR HISTIDINE KINASE CHEA"/>
    <property type="match status" value="1"/>
</dbReference>
<dbReference type="Pfam" id="PF01627">
    <property type="entry name" value="Hpt"/>
    <property type="match status" value="1"/>
</dbReference>
<dbReference type="GO" id="GO:0000155">
    <property type="term" value="F:phosphorelay sensor kinase activity"/>
    <property type="evidence" value="ECO:0007669"/>
    <property type="project" value="InterPro"/>
</dbReference>
<dbReference type="SMART" id="SM00387">
    <property type="entry name" value="HATPase_c"/>
    <property type="match status" value="1"/>
</dbReference>
<dbReference type="CDD" id="cd00731">
    <property type="entry name" value="CheA_reg"/>
    <property type="match status" value="1"/>
</dbReference>
<evidence type="ECO:0000256" key="6">
    <source>
        <dbReference type="ARBA" id="ARBA00022679"/>
    </source>
</evidence>
<dbReference type="CDD" id="cd00088">
    <property type="entry name" value="HPT"/>
    <property type="match status" value="1"/>
</dbReference>
<sequence length="687" mass="76540">MQTDLLNIFFEESEEHLQSLNENVLILEQNPADMGVIGEIFRSAHTFKGMSASMEFTEMADLTHKMENVLDEIRHGNIVVNANIIDVIFECIDNLEKMVADVQQGGMGNIDAASTKQKLEALLNGNVEVSVDNVENNRISNKNVVSHEVYITVEQQAILKAVRAIMCIEALQNLGDIQKTVPSIEEIEADAFGFEFTVFMNTDRSVEELKQVVLHVSEIDKVEVKQGESSQEVVSPEVVVQEFVQVEETVQPAIVTQLETPIEAVVQPAMVTQLETPIEEVSQPASATSAKSTTKTKNAKVENRSIRVQLEKIERLMNMFEESVIERGRIDELAQTIQNKELIEHLNRLGDISKDIQNVLLNMRMVPIETVFNRFPRMVRMLAKDLGKKIDLQITGEDTEVDKIVIDEIGDPLVHLIRNAIDHGIETVEQRRDAGKNETGTIKLEAFHSGNHVVIQITDDGNGIYKGKVLEKAIKNGVVTEAEANKLTDREVFDLIFQPGFSTAEVVSDLSGRGVGLDVVKHTIHSLGGHLIIDSEEGKGSTFRIELPLTLSIIQSMLVQTNDKRYALPLGSIVEAIRIKREDIQSLQGKDVLNYRDQIIEVKHLSTVFGEKTVDEAFESYDSQMVPVLIVRNTHRSYGLIVNTIIGQREIVLKSLGDFFAESSNYFSGATILGDGRVVLILNPEGL</sequence>
<dbReference type="Pfam" id="PF02895">
    <property type="entry name" value="H-kinase_dim"/>
    <property type="match status" value="1"/>
</dbReference>
<dbReference type="InterPro" id="IPR037006">
    <property type="entry name" value="CheA-like_homodim_sf"/>
</dbReference>
<dbReference type="AlphaFoldDB" id="A0A7V7V423"/>
<dbReference type="InterPro" id="IPR005467">
    <property type="entry name" value="His_kinase_dom"/>
</dbReference>
<evidence type="ECO:0000256" key="12">
    <source>
        <dbReference type="SAM" id="MobiDB-lite"/>
    </source>
</evidence>
<dbReference type="FunFam" id="3.30.565.10:FF:000016">
    <property type="entry name" value="Chemotaxis protein CheA, putative"/>
    <property type="match status" value="1"/>
</dbReference>
<dbReference type="GO" id="GO:0005524">
    <property type="term" value="F:ATP binding"/>
    <property type="evidence" value="ECO:0007669"/>
    <property type="project" value="UniProtKB-KW"/>
</dbReference>
<dbReference type="SUPFAM" id="SSF50341">
    <property type="entry name" value="CheW-like"/>
    <property type="match status" value="1"/>
</dbReference>
<evidence type="ECO:0000256" key="10">
    <source>
        <dbReference type="ARBA" id="ARBA00023012"/>
    </source>
</evidence>
<dbReference type="SMART" id="SM01231">
    <property type="entry name" value="H-kinase_dim"/>
    <property type="match status" value="1"/>
</dbReference>
<keyword evidence="7" id="KW-0547">Nucleotide-binding</keyword>
<dbReference type="SMART" id="SM00260">
    <property type="entry name" value="CheW"/>
    <property type="match status" value="1"/>
</dbReference>
<dbReference type="Pfam" id="PF01584">
    <property type="entry name" value="CheW"/>
    <property type="match status" value="1"/>
</dbReference>
<dbReference type="PROSITE" id="PS50109">
    <property type="entry name" value="HIS_KIN"/>
    <property type="match status" value="1"/>
</dbReference>
<dbReference type="PRINTS" id="PR00344">
    <property type="entry name" value="BCTRLSENSOR"/>
</dbReference>
<feature type="region of interest" description="Disordered" evidence="12">
    <location>
        <begin position="278"/>
        <end position="298"/>
    </location>
</feature>
<dbReference type="InterPro" id="IPR036641">
    <property type="entry name" value="HPT_dom_sf"/>
</dbReference>
<dbReference type="InterPro" id="IPR036061">
    <property type="entry name" value="CheW-like_dom_sf"/>
</dbReference>
<feature type="domain" description="Histidine kinase" evidence="13">
    <location>
        <begin position="301"/>
        <end position="551"/>
    </location>
</feature>
<name>A0A7V7V423_9BACI</name>
<dbReference type="InterPro" id="IPR051315">
    <property type="entry name" value="Bact_Chemotaxis_CheA"/>
</dbReference>
<keyword evidence="8" id="KW-0418">Kinase</keyword>
<evidence type="ECO:0000256" key="4">
    <source>
        <dbReference type="ARBA" id="ARBA00022500"/>
    </source>
</evidence>
<proteinExistence type="predicted"/>
<dbReference type="Gene3D" id="3.30.70.1110">
    <property type="entry name" value="Histidine kinase CheA-like, P2 response regulator-binding domain"/>
    <property type="match status" value="1"/>
</dbReference>
<dbReference type="PROSITE" id="PS50851">
    <property type="entry name" value="CHEW"/>
    <property type="match status" value="1"/>
</dbReference>
<keyword evidence="4" id="KW-0145">Chemotaxis</keyword>
<protein>
    <recommendedName>
        <fullName evidence="3">Chemotaxis protein CheA</fullName>
        <ecNumber evidence="2">2.7.13.3</ecNumber>
    </recommendedName>
</protein>
<comment type="caution">
    <text evidence="16">The sequence shown here is derived from an EMBL/GenBank/DDBJ whole genome shotgun (WGS) entry which is preliminary data.</text>
</comment>
<keyword evidence="9" id="KW-0067">ATP-binding</keyword>
<dbReference type="SUPFAM" id="SSF47384">
    <property type="entry name" value="Homodimeric domain of signal transducing histidine kinase"/>
    <property type="match status" value="1"/>
</dbReference>
<dbReference type="InterPro" id="IPR035891">
    <property type="entry name" value="CheY-binding_CheA"/>
</dbReference>
<dbReference type="EMBL" id="WBPG01000029">
    <property type="protein sequence ID" value="KAB2440394.1"/>
    <property type="molecule type" value="Genomic_DNA"/>
</dbReference>
<dbReference type="Pfam" id="PF02518">
    <property type="entry name" value="HATPase_c"/>
    <property type="match status" value="1"/>
</dbReference>